<organism evidence="11 12">
    <name type="scientific">Salisediminibacterium beveridgei</name>
    <dbReference type="NCBI Taxonomy" id="632773"/>
    <lineage>
        <taxon>Bacteria</taxon>
        <taxon>Bacillati</taxon>
        <taxon>Bacillota</taxon>
        <taxon>Bacilli</taxon>
        <taxon>Bacillales</taxon>
        <taxon>Bacillaceae</taxon>
        <taxon>Salisediminibacterium</taxon>
    </lineage>
</organism>
<evidence type="ECO:0000256" key="6">
    <source>
        <dbReference type="ARBA" id="ARBA00023163"/>
    </source>
</evidence>
<keyword evidence="6" id="KW-0804">Transcription</keyword>
<dbReference type="InterPro" id="IPR001867">
    <property type="entry name" value="OmpR/PhoB-type_DNA-bd"/>
</dbReference>
<dbReference type="CDD" id="cd00383">
    <property type="entry name" value="trans_reg_C"/>
    <property type="match status" value="1"/>
</dbReference>
<feature type="domain" description="Response regulatory" evidence="9">
    <location>
        <begin position="7"/>
        <end position="120"/>
    </location>
</feature>
<dbReference type="KEGG" id="bbev:BBEV_1027"/>
<dbReference type="STRING" id="632773.BBEV_1027"/>
<dbReference type="Proteomes" id="UP000094463">
    <property type="component" value="Chromosome"/>
</dbReference>
<evidence type="ECO:0000256" key="8">
    <source>
        <dbReference type="PROSITE-ProRule" id="PRU01091"/>
    </source>
</evidence>
<dbReference type="PROSITE" id="PS50110">
    <property type="entry name" value="RESPONSE_REGULATORY"/>
    <property type="match status" value="1"/>
</dbReference>
<evidence type="ECO:0000313" key="12">
    <source>
        <dbReference type="Proteomes" id="UP000094463"/>
    </source>
</evidence>
<reference evidence="11 12" key="1">
    <citation type="submission" date="2015-08" db="EMBL/GenBank/DDBJ databases">
        <title>The complete genome sequence of Bacillus beveridgei MLTeJB.</title>
        <authorList>
            <person name="Hanson T.E."/>
            <person name="Mesa C."/>
            <person name="Basesman S.M."/>
            <person name="Oremland R.S."/>
        </authorList>
    </citation>
    <scope>NUCLEOTIDE SEQUENCE [LARGE SCALE GENOMIC DNA]</scope>
    <source>
        <strain evidence="11 12">MLTeJB</strain>
    </source>
</reference>
<protein>
    <submittedName>
        <fullName evidence="11">DNA-binding response regulator</fullName>
    </submittedName>
</protein>
<keyword evidence="3" id="KW-0902">Two-component regulatory system</keyword>
<evidence type="ECO:0000259" key="9">
    <source>
        <dbReference type="PROSITE" id="PS50110"/>
    </source>
</evidence>
<proteinExistence type="predicted"/>
<keyword evidence="12" id="KW-1185">Reference proteome</keyword>
<accession>A0A1D7QTQ3</accession>
<evidence type="ECO:0000256" key="4">
    <source>
        <dbReference type="ARBA" id="ARBA00023015"/>
    </source>
</evidence>
<dbReference type="RefSeq" id="WP_069364491.1">
    <property type="nucleotide sequence ID" value="NZ_CP012502.1"/>
</dbReference>
<dbReference type="PANTHER" id="PTHR48111:SF1">
    <property type="entry name" value="TWO-COMPONENT RESPONSE REGULATOR ORR33"/>
    <property type="match status" value="1"/>
</dbReference>
<dbReference type="GO" id="GO:0000156">
    <property type="term" value="F:phosphorelay response regulator activity"/>
    <property type="evidence" value="ECO:0007669"/>
    <property type="project" value="TreeGrafter"/>
</dbReference>
<keyword evidence="4" id="KW-0805">Transcription regulation</keyword>
<dbReference type="EMBL" id="CP012502">
    <property type="protein sequence ID" value="AOM82396.1"/>
    <property type="molecule type" value="Genomic_DNA"/>
</dbReference>
<dbReference type="InterPro" id="IPR011006">
    <property type="entry name" value="CheY-like_superfamily"/>
</dbReference>
<keyword evidence="5 8" id="KW-0238">DNA-binding</keyword>
<dbReference type="GO" id="GO:0032993">
    <property type="term" value="C:protein-DNA complex"/>
    <property type="evidence" value="ECO:0007669"/>
    <property type="project" value="TreeGrafter"/>
</dbReference>
<dbReference type="SMART" id="SM00448">
    <property type="entry name" value="REC"/>
    <property type="match status" value="1"/>
</dbReference>
<dbReference type="GO" id="GO:0006355">
    <property type="term" value="P:regulation of DNA-templated transcription"/>
    <property type="evidence" value="ECO:0007669"/>
    <property type="project" value="InterPro"/>
</dbReference>
<dbReference type="SMART" id="SM00862">
    <property type="entry name" value="Trans_reg_C"/>
    <property type="match status" value="1"/>
</dbReference>
<dbReference type="OrthoDB" id="9790442at2"/>
<dbReference type="CDD" id="cd17574">
    <property type="entry name" value="REC_OmpR"/>
    <property type="match status" value="1"/>
</dbReference>
<keyword evidence="2 7" id="KW-0597">Phosphoprotein</keyword>
<gene>
    <name evidence="11" type="primary">srrA-1</name>
    <name evidence="11" type="ORF">BBEV_1027</name>
</gene>
<dbReference type="GO" id="GO:0000976">
    <property type="term" value="F:transcription cis-regulatory region binding"/>
    <property type="evidence" value="ECO:0007669"/>
    <property type="project" value="TreeGrafter"/>
</dbReference>
<comment type="subcellular location">
    <subcellularLocation>
        <location evidence="1">Cytoplasm</location>
    </subcellularLocation>
</comment>
<dbReference type="InterPro" id="IPR039420">
    <property type="entry name" value="WalR-like"/>
</dbReference>
<evidence type="ECO:0000313" key="11">
    <source>
        <dbReference type="EMBL" id="AOM82396.1"/>
    </source>
</evidence>
<evidence type="ECO:0000256" key="3">
    <source>
        <dbReference type="ARBA" id="ARBA00023012"/>
    </source>
</evidence>
<dbReference type="Gene3D" id="3.40.50.2300">
    <property type="match status" value="1"/>
</dbReference>
<dbReference type="AlphaFoldDB" id="A0A1D7QTQ3"/>
<dbReference type="FunFam" id="3.40.50.2300:FF:000001">
    <property type="entry name" value="DNA-binding response regulator PhoB"/>
    <property type="match status" value="1"/>
</dbReference>
<dbReference type="Pfam" id="PF00072">
    <property type="entry name" value="Response_reg"/>
    <property type="match status" value="1"/>
</dbReference>
<dbReference type="Gene3D" id="6.10.250.690">
    <property type="match status" value="1"/>
</dbReference>
<dbReference type="PROSITE" id="PS51755">
    <property type="entry name" value="OMPR_PHOB"/>
    <property type="match status" value="1"/>
</dbReference>
<feature type="DNA-binding region" description="OmpR/PhoB-type" evidence="8">
    <location>
        <begin position="132"/>
        <end position="229"/>
    </location>
</feature>
<dbReference type="PANTHER" id="PTHR48111">
    <property type="entry name" value="REGULATOR OF RPOS"/>
    <property type="match status" value="1"/>
</dbReference>
<dbReference type="FunFam" id="1.10.10.10:FF:000018">
    <property type="entry name" value="DNA-binding response regulator ResD"/>
    <property type="match status" value="1"/>
</dbReference>
<dbReference type="SUPFAM" id="SSF52172">
    <property type="entry name" value="CheY-like"/>
    <property type="match status" value="1"/>
</dbReference>
<evidence type="ECO:0000259" key="10">
    <source>
        <dbReference type="PROSITE" id="PS51755"/>
    </source>
</evidence>
<feature type="modified residue" description="4-aspartylphosphate" evidence="7">
    <location>
        <position position="56"/>
    </location>
</feature>
<sequence length="233" mass="27034">MENQKYTILIADDEIDMVNFLSEYIAEEGYHAVQAFNGKEMLEVVNNRKVDLVLLDVMMPEMDGMEALKELRTRRNIPVIMVTAKSDENDRIEGLKSGADDYIVKPFSPKELVARIEAQLRRSYGFKEEEESEELQFQDIKVNLGSRKVFTDGKPVSLTRKEFDLLVHFMTHPDQVFNREQLLDHVWGVNYTAGGHRTVDTHMKTMRYKMGQSGDYFRTVYGVGYVLEYGDKR</sequence>
<feature type="domain" description="OmpR/PhoB-type" evidence="10">
    <location>
        <begin position="132"/>
        <end position="229"/>
    </location>
</feature>
<dbReference type="GO" id="GO:0005829">
    <property type="term" value="C:cytosol"/>
    <property type="evidence" value="ECO:0007669"/>
    <property type="project" value="TreeGrafter"/>
</dbReference>
<evidence type="ECO:0000256" key="1">
    <source>
        <dbReference type="ARBA" id="ARBA00004496"/>
    </source>
</evidence>
<evidence type="ECO:0000256" key="7">
    <source>
        <dbReference type="PROSITE-ProRule" id="PRU00169"/>
    </source>
</evidence>
<dbReference type="Gene3D" id="1.10.10.10">
    <property type="entry name" value="Winged helix-like DNA-binding domain superfamily/Winged helix DNA-binding domain"/>
    <property type="match status" value="1"/>
</dbReference>
<dbReference type="Pfam" id="PF00486">
    <property type="entry name" value="Trans_reg_C"/>
    <property type="match status" value="1"/>
</dbReference>
<dbReference type="InterPro" id="IPR001789">
    <property type="entry name" value="Sig_transdc_resp-reg_receiver"/>
</dbReference>
<dbReference type="InterPro" id="IPR036388">
    <property type="entry name" value="WH-like_DNA-bd_sf"/>
</dbReference>
<evidence type="ECO:0000256" key="5">
    <source>
        <dbReference type="ARBA" id="ARBA00023125"/>
    </source>
</evidence>
<name>A0A1D7QTQ3_9BACI</name>
<evidence type="ECO:0000256" key="2">
    <source>
        <dbReference type="ARBA" id="ARBA00022553"/>
    </source>
</evidence>